<proteinExistence type="predicted"/>
<evidence type="ECO:0008006" key="4">
    <source>
        <dbReference type="Google" id="ProtNLM"/>
    </source>
</evidence>
<evidence type="ECO:0000313" key="2">
    <source>
        <dbReference type="EMBL" id="SFJ37518.1"/>
    </source>
</evidence>
<evidence type="ECO:0000313" key="3">
    <source>
        <dbReference type="Proteomes" id="UP000198841"/>
    </source>
</evidence>
<comment type="caution">
    <text evidence="2">The sequence shown here is derived from an EMBL/GenBank/DDBJ whole genome shotgun (WGS) entry which is preliminary data.</text>
</comment>
<organism evidence="2 3">
    <name type="scientific">Candidatus Pantoea symbiotica</name>
    <dbReference type="NCBI Taxonomy" id="1884370"/>
    <lineage>
        <taxon>Bacteria</taxon>
        <taxon>Pseudomonadati</taxon>
        <taxon>Pseudomonadota</taxon>
        <taxon>Gammaproteobacteria</taxon>
        <taxon>Enterobacterales</taxon>
        <taxon>Erwiniaceae</taxon>
        <taxon>Pantoea</taxon>
    </lineage>
</organism>
<name>A0A1I3QTT6_9GAMM</name>
<sequence length="96" mass="10734">MNRSEQQKIIDEIIGEAALALLQQPGPVNTQALMDQLTLMKQQSTDDEQRAAITAAITDVRNSISAGKKLREEQPQRDNVLQLFGHNQQSGNNRKH</sequence>
<keyword evidence="3" id="KW-1185">Reference proteome</keyword>
<feature type="compositionally biased region" description="Polar residues" evidence="1">
    <location>
        <begin position="85"/>
        <end position="96"/>
    </location>
</feature>
<dbReference type="RefSeq" id="WP_008102829.1">
    <property type="nucleotide sequence ID" value="NZ_FOSD01000001.1"/>
</dbReference>
<evidence type="ECO:0000256" key="1">
    <source>
        <dbReference type="SAM" id="MobiDB-lite"/>
    </source>
</evidence>
<protein>
    <recommendedName>
        <fullName evidence="4">Anti-adapter protein IraP</fullName>
    </recommendedName>
</protein>
<dbReference type="Proteomes" id="UP000198841">
    <property type="component" value="Unassembled WGS sequence"/>
</dbReference>
<reference evidence="2 3" key="1">
    <citation type="submission" date="2016-10" db="EMBL/GenBank/DDBJ databases">
        <authorList>
            <person name="Varghese N."/>
            <person name="Submissions S."/>
        </authorList>
    </citation>
    <scope>NUCLEOTIDE SEQUENCE [LARGE SCALE GENOMIC DNA]</scope>
    <source>
        <strain evidence="2 3">YR512</strain>
    </source>
</reference>
<feature type="region of interest" description="Disordered" evidence="1">
    <location>
        <begin position="68"/>
        <end position="96"/>
    </location>
</feature>
<accession>A0A1I3QTT6</accession>
<dbReference type="EMBL" id="FOSD01000001">
    <property type="protein sequence ID" value="SFJ37518.1"/>
    <property type="molecule type" value="Genomic_DNA"/>
</dbReference>
<gene>
    <name evidence="2" type="ORF">SAMN05518863_101277</name>
</gene>